<dbReference type="AlphaFoldDB" id="A0A679KSC9"/>
<feature type="region of interest" description="Disordered" evidence="1">
    <location>
        <begin position="1"/>
        <end position="33"/>
    </location>
</feature>
<dbReference type="InParanoid" id="A0A679KSC9"/>
<evidence type="ECO:0000313" key="3">
    <source>
        <dbReference type="Proteomes" id="UP000001940"/>
    </source>
</evidence>
<dbReference type="Proteomes" id="UP000001940">
    <property type="component" value="Chromosome IV"/>
</dbReference>
<protein>
    <submittedName>
        <fullName evidence="2">Uncharacterized protein</fullName>
    </submittedName>
</protein>
<sequence length="33" mass="3710">MNRTRLFVTSGTRVVPHPPTRGRGVPRPHEGDE</sequence>
<gene>
    <name evidence="2" type="ORF">CELE_W02A2.12</name>
    <name evidence="2 4" type="ORF">W02A2.12</name>
</gene>
<evidence type="ECO:0000313" key="4">
    <source>
        <dbReference type="WormBase" id="W02A2.12"/>
    </source>
</evidence>
<dbReference type="WormBase" id="W02A2.12">
    <property type="protein sequence ID" value="CE54088"/>
    <property type="gene ID" value="WBGene00306070"/>
</dbReference>
<feature type="compositionally biased region" description="Polar residues" evidence="1">
    <location>
        <begin position="1"/>
        <end position="12"/>
    </location>
</feature>
<accession>A0A679KSC9</accession>
<proteinExistence type="predicted"/>
<evidence type="ECO:0000256" key="1">
    <source>
        <dbReference type="SAM" id="MobiDB-lite"/>
    </source>
</evidence>
<evidence type="ECO:0000313" key="2">
    <source>
        <dbReference type="EMBL" id="CAA9876632.1"/>
    </source>
</evidence>
<dbReference type="AGR" id="WB:WBGene00306070"/>
<organism evidence="2 3">
    <name type="scientific">Caenorhabditis elegans</name>
    <dbReference type="NCBI Taxonomy" id="6239"/>
    <lineage>
        <taxon>Eukaryota</taxon>
        <taxon>Metazoa</taxon>
        <taxon>Ecdysozoa</taxon>
        <taxon>Nematoda</taxon>
        <taxon>Chromadorea</taxon>
        <taxon>Rhabditida</taxon>
        <taxon>Rhabditina</taxon>
        <taxon>Rhabditomorpha</taxon>
        <taxon>Rhabditoidea</taxon>
        <taxon>Rhabditidae</taxon>
        <taxon>Peloderinae</taxon>
        <taxon>Caenorhabditis</taxon>
    </lineage>
</organism>
<dbReference type="EMBL" id="BX284604">
    <property type="protein sequence ID" value="CAA9876632.1"/>
    <property type="molecule type" value="Genomic_DNA"/>
</dbReference>
<keyword evidence="3" id="KW-1185">Reference proteome</keyword>
<name>A0A679KSC9_CAEEL</name>
<reference evidence="2 3" key="1">
    <citation type="journal article" date="1998" name="Science">
        <title>Genome sequence of the nematode C. elegans: a platform for investigating biology.</title>
        <authorList>
            <consortium name="The C. elegans sequencing consortium"/>
            <person name="Sulson J.E."/>
            <person name="Waterston R."/>
        </authorList>
    </citation>
    <scope>NUCLEOTIDE SEQUENCE [LARGE SCALE GENOMIC DNA]</scope>
    <source>
        <strain evidence="2 3">Bristol N2</strain>
    </source>
</reference>